<dbReference type="InterPro" id="IPR002941">
    <property type="entry name" value="DNA_methylase_N4/N6"/>
</dbReference>
<comment type="similarity">
    <text evidence="1">Belongs to the N(4)/N(6)-methyltransferase family.</text>
</comment>
<name>A0A6J4CVP0_9HELI</name>
<dbReference type="GO" id="GO:0032259">
    <property type="term" value="P:methylation"/>
    <property type="evidence" value="ECO:0007669"/>
    <property type="project" value="UniProtKB-KW"/>
</dbReference>
<proteinExistence type="inferred from homology"/>
<accession>A0A6J4CVP0</accession>
<gene>
    <name evidence="4" type="ORF">SNTW_01210</name>
</gene>
<evidence type="ECO:0000256" key="2">
    <source>
        <dbReference type="ARBA" id="ARBA00022603"/>
    </source>
</evidence>
<organism evidence="4 5">
    <name type="scientific">Helicobacter suis</name>
    <dbReference type="NCBI Taxonomy" id="104628"/>
    <lineage>
        <taxon>Bacteria</taxon>
        <taxon>Pseudomonadati</taxon>
        <taxon>Campylobacterota</taxon>
        <taxon>Epsilonproteobacteria</taxon>
        <taxon>Campylobacterales</taxon>
        <taxon>Helicobacteraceae</taxon>
        <taxon>Helicobacter</taxon>
    </lineage>
</organism>
<evidence type="ECO:0000256" key="3">
    <source>
        <dbReference type="ARBA" id="ARBA00022679"/>
    </source>
</evidence>
<dbReference type="GO" id="GO:0003677">
    <property type="term" value="F:DNA binding"/>
    <property type="evidence" value="ECO:0007669"/>
    <property type="project" value="InterPro"/>
</dbReference>
<dbReference type="InterPro" id="IPR002052">
    <property type="entry name" value="DNA_methylase_N6_adenine_CS"/>
</dbReference>
<sequence length="90" mass="10650">MANLPLNQILHGDCLELFKKIPNNSIDCIFADPPFNLKKKYNSHKDKLECSEYLQWCQEWINECLRVLKNDGCLFFAQYSQMANFLRLFS</sequence>
<evidence type="ECO:0000313" key="4">
    <source>
        <dbReference type="EMBL" id="BCD69476.1"/>
    </source>
</evidence>
<dbReference type="Pfam" id="PF01555">
    <property type="entry name" value="N6_N4_Mtase"/>
    <property type="match status" value="1"/>
</dbReference>
<evidence type="ECO:0000313" key="5">
    <source>
        <dbReference type="Proteomes" id="UP000317935"/>
    </source>
</evidence>
<protein>
    <submittedName>
        <fullName evidence="4">Uncharacterized protein</fullName>
    </submittedName>
</protein>
<dbReference type="Gene3D" id="3.40.50.150">
    <property type="entry name" value="Vaccinia Virus protein VP39"/>
    <property type="match status" value="1"/>
</dbReference>
<dbReference type="RefSeq" id="WP_050780162.1">
    <property type="nucleotide sequence ID" value="NZ_BRZO01000008.1"/>
</dbReference>
<dbReference type="EMBL" id="AP019774">
    <property type="protein sequence ID" value="BCD69476.1"/>
    <property type="molecule type" value="Genomic_DNA"/>
</dbReference>
<evidence type="ECO:0000256" key="1">
    <source>
        <dbReference type="ARBA" id="ARBA00006594"/>
    </source>
</evidence>
<keyword evidence="2" id="KW-0489">Methyltransferase</keyword>
<keyword evidence="3" id="KW-0808">Transferase</keyword>
<dbReference type="AlphaFoldDB" id="A0A6J4CVP0"/>
<dbReference type="InterPro" id="IPR029063">
    <property type="entry name" value="SAM-dependent_MTases_sf"/>
</dbReference>
<dbReference type="GO" id="GO:0008170">
    <property type="term" value="F:N-methyltransferase activity"/>
    <property type="evidence" value="ECO:0007669"/>
    <property type="project" value="InterPro"/>
</dbReference>
<reference evidence="4 5" key="1">
    <citation type="submission" date="2019-06" db="EMBL/GenBank/DDBJ databases">
        <title>Complete genome sequence of Helicobacter suis SNTW101c.</title>
        <authorList>
            <person name="Rimbara E."/>
            <person name="Suzuki M."/>
            <person name="Matsui H."/>
            <person name="Nakamura M."/>
            <person name="Mori S."/>
            <person name="Shibayama K."/>
        </authorList>
    </citation>
    <scope>NUCLEOTIDE SEQUENCE [LARGE SCALE GENOMIC DNA]</scope>
    <source>
        <strain evidence="4 5">SNTW101c</strain>
    </source>
</reference>
<dbReference type="SUPFAM" id="SSF53335">
    <property type="entry name" value="S-adenosyl-L-methionine-dependent methyltransferases"/>
    <property type="match status" value="1"/>
</dbReference>
<dbReference type="Proteomes" id="UP000317935">
    <property type="component" value="Chromosome"/>
</dbReference>
<dbReference type="InterPro" id="IPR001091">
    <property type="entry name" value="RM_Methyltransferase"/>
</dbReference>
<dbReference type="PROSITE" id="PS00092">
    <property type="entry name" value="N6_MTASE"/>
    <property type="match status" value="1"/>
</dbReference>
<dbReference type="PRINTS" id="PR00508">
    <property type="entry name" value="S21N4MTFRASE"/>
</dbReference>